<feature type="transmembrane region" description="Helical" evidence="7">
    <location>
        <begin position="67"/>
        <end position="87"/>
    </location>
</feature>
<sequence length="248" mass="27908">MTISPEIIMMSLFLIVCRVGSCIMLLPGLSMSYIPMQVRLCFAMAFSIVLLPFLWDTIDLQNFVNRAYYSKLVMVELFLGCVHGLLIRVYTLGLQFTGSVISTAIGLNLQTSMGISDSLAETPLNSLIGIIGLLALWVIDFHHQVFYALVKSYGTIPIGQELNFGNIFSSFVNMLQTTFMIMLRLSSPFLFFYIVFNISIGLLNKLVPQIPIYFISTPYLIGLGSLFLCLSIEIIVYQFSHSFLYGFF</sequence>
<proteinExistence type="inferred from homology"/>
<comment type="similarity">
    <text evidence="2">Belongs to the FliR/MopE/SpaR family.</text>
</comment>
<keyword evidence="4 7" id="KW-0812">Transmembrane</keyword>
<evidence type="ECO:0000256" key="5">
    <source>
        <dbReference type="ARBA" id="ARBA00022989"/>
    </source>
</evidence>
<keyword evidence="5 7" id="KW-1133">Transmembrane helix</keyword>
<dbReference type="PANTHER" id="PTHR30065:SF8">
    <property type="entry name" value="FLAGELLAR BIOSYNTHETIC PROTEIN FLIR"/>
    <property type="match status" value="1"/>
</dbReference>
<dbReference type="Pfam" id="PF01311">
    <property type="entry name" value="Bac_export_1"/>
    <property type="match status" value="1"/>
</dbReference>
<feature type="transmembrane region" description="Helical" evidence="7">
    <location>
        <begin position="219"/>
        <end position="239"/>
    </location>
</feature>
<keyword evidence="6 7" id="KW-0472">Membrane</keyword>
<dbReference type="PANTHER" id="PTHR30065">
    <property type="entry name" value="FLAGELLAR BIOSYNTHETIC PROTEIN FLIR"/>
    <property type="match status" value="1"/>
</dbReference>
<feature type="transmembrane region" description="Helical" evidence="7">
    <location>
        <begin position="6"/>
        <end position="26"/>
    </location>
</feature>
<keyword evidence="8" id="KW-0969">Cilium</keyword>
<feature type="transmembrane region" description="Helical" evidence="7">
    <location>
        <begin position="94"/>
        <end position="115"/>
    </location>
</feature>
<evidence type="ECO:0000313" key="9">
    <source>
        <dbReference type="Proteomes" id="UP000011820"/>
    </source>
</evidence>
<keyword evidence="8" id="KW-0966">Cell projection</keyword>
<gene>
    <name evidence="8" type="ORF">WSI_03400</name>
</gene>
<keyword evidence="9" id="KW-1185">Reference proteome</keyword>
<protein>
    <submittedName>
        <fullName evidence="8">Flagellar biosynthesis protein FliR</fullName>
    </submittedName>
</protein>
<dbReference type="RefSeq" id="WP_015452647.1">
    <property type="nucleotide sequence ID" value="NC_020549.1"/>
</dbReference>
<feature type="transmembrane region" description="Helical" evidence="7">
    <location>
        <begin position="38"/>
        <end position="55"/>
    </location>
</feature>
<dbReference type="GeneID" id="93077041"/>
<evidence type="ECO:0000256" key="4">
    <source>
        <dbReference type="ARBA" id="ARBA00022692"/>
    </source>
</evidence>
<accession>A0ABM5NFX8</accession>
<organism evidence="8 9">
    <name type="scientific">Candidatus Liberibacter asiaticus str. gxpsy</name>
    <dbReference type="NCBI Taxonomy" id="1174529"/>
    <lineage>
        <taxon>Bacteria</taxon>
        <taxon>Pseudomonadati</taxon>
        <taxon>Pseudomonadota</taxon>
        <taxon>Alphaproteobacteria</taxon>
        <taxon>Hyphomicrobiales</taxon>
        <taxon>Rhizobiaceae</taxon>
        <taxon>Liberibacter</taxon>
    </lineage>
</organism>
<evidence type="ECO:0000256" key="1">
    <source>
        <dbReference type="ARBA" id="ARBA00004651"/>
    </source>
</evidence>
<dbReference type="Proteomes" id="UP000011820">
    <property type="component" value="Chromosome"/>
</dbReference>
<dbReference type="EMBL" id="CP004005">
    <property type="protein sequence ID" value="AGH17050.1"/>
    <property type="molecule type" value="Genomic_DNA"/>
</dbReference>
<keyword evidence="8" id="KW-0282">Flagellum</keyword>
<comment type="subcellular location">
    <subcellularLocation>
        <location evidence="1">Cell membrane</location>
        <topology evidence="1">Multi-pass membrane protein</topology>
    </subcellularLocation>
</comment>
<feature type="transmembrane region" description="Helical" evidence="7">
    <location>
        <begin position="127"/>
        <end position="150"/>
    </location>
</feature>
<name>A0ABM5NFX8_LIBAS</name>
<evidence type="ECO:0000256" key="3">
    <source>
        <dbReference type="ARBA" id="ARBA00022475"/>
    </source>
</evidence>
<reference evidence="8 9" key="1">
    <citation type="journal article" date="2013" name="Genome Announc.">
        <title>Complete Genome Sequence of a Chinese Strain of 'Candidatus Liberibacter asiaticus'.</title>
        <authorList>
            <person name="Lin H."/>
            <person name="Han C.S."/>
            <person name="Liu B."/>
            <person name="Lou B."/>
            <person name="Bai X."/>
            <person name="Deng C."/>
            <person name="Civerolo E.L."/>
            <person name="Gupta G."/>
        </authorList>
    </citation>
    <scope>NUCLEOTIDE SEQUENCE [LARGE SCALE GENOMIC DNA]</scope>
    <source>
        <strain evidence="9">gxpsy</strain>
    </source>
</reference>
<dbReference type="InterPro" id="IPR002010">
    <property type="entry name" value="T3SS_IM_R"/>
</dbReference>
<evidence type="ECO:0000313" key="8">
    <source>
        <dbReference type="EMBL" id="AGH17050.1"/>
    </source>
</evidence>
<evidence type="ECO:0000256" key="2">
    <source>
        <dbReference type="ARBA" id="ARBA00009772"/>
    </source>
</evidence>
<feature type="transmembrane region" description="Helical" evidence="7">
    <location>
        <begin position="189"/>
        <end position="207"/>
    </location>
</feature>
<evidence type="ECO:0000256" key="7">
    <source>
        <dbReference type="SAM" id="Phobius"/>
    </source>
</evidence>
<keyword evidence="3" id="KW-1003">Cell membrane</keyword>
<dbReference type="PRINTS" id="PR00953">
    <property type="entry name" value="TYPE3IMRPROT"/>
</dbReference>
<evidence type="ECO:0000256" key="6">
    <source>
        <dbReference type="ARBA" id="ARBA00023136"/>
    </source>
</evidence>